<reference evidence="1 2" key="1">
    <citation type="submission" date="2019-01" db="EMBL/GenBank/DDBJ databases">
        <title>Chengkuizengella sp. nov., isolated from deep-sea sediment of East Pacific Ocean.</title>
        <authorList>
            <person name="Yang J."/>
            <person name="Lai Q."/>
            <person name="Shao Z."/>
        </authorList>
    </citation>
    <scope>NUCLEOTIDE SEQUENCE [LARGE SCALE GENOMIC DNA]</scope>
    <source>
        <strain evidence="1 2">YPA3-1-1</strain>
    </source>
</reference>
<dbReference type="AlphaFoldDB" id="A0A6N9Q8R1"/>
<evidence type="ECO:0000313" key="1">
    <source>
        <dbReference type="EMBL" id="NBI31219.1"/>
    </source>
</evidence>
<dbReference type="Proteomes" id="UP000448943">
    <property type="component" value="Unassembled WGS sequence"/>
</dbReference>
<gene>
    <name evidence="1" type="ORF">ERL59_20000</name>
</gene>
<dbReference type="RefSeq" id="WP_160648041.1">
    <property type="nucleotide sequence ID" value="NZ_SIJB01000067.1"/>
</dbReference>
<evidence type="ECO:0000313" key="2">
    <source>
        <dbReference type="Proteomes" id="UP000448943"/>
    </source>
</evidence>
<keyword evidence="2" id="KW-1185">Reference proteome</keyword>
<dbReference type="OrthoDB" id="378710at2"/>
<comment type="caution">
    <text evidence="1">The sequence shown here is derived from an EMBL/GenBank/DDBJ whole genome shotgun (WGS) entry which is preliminary data.</text>
</comment>
<proteinExistence type="predicted"/>
<dbReference type="EMBL" id="SIJB01000067">
    <property type="protein sequence ID" value="NBI31219.1"/>
    <property type="molecule type" value="Genomic_DNA"/>
</dbReference>
<organism evidence="1 2">
    <name type="scientific">Chengkuizengella marina</name>
    <dbReference type="NCBI Taxonomy" id="2507566"/>
    <lineage>
        <taxon>Bacteria</taxon>
        <taxon>Bacillati</taxon>
        <taxon>Bacillota</taxon>
        <taxon>Bacilli</taxon>
        <taxon>Bacillales</taxon>
        <taxon>Paenibacillaceae</taxon>
        <taxon>Chengkuizengella</taxon>
    </lineage>
</organism>
<accession>A0A6N9Q8R1</accession>
<sequence length="79" mass="9094">MRPSHIRDPKENGSSRFNQCVTIERLCLTHTILLDQMTQYPYRDYVDSLDALSGAVENVAKAKKVLRINQVVCREMIVN</sequence>
<protein>
    <submittedName>
        <fullName evidence="1">Uncharacterized protein</fullName>
    </submittedName>
</protein>
<name>A0A6N9Q8R1_9BACL</name>